<proteinExistence type="predicted"/>
<accession>A0A3S9W8I2</accession>
<evidence type="ECO:0000313" key="8">
    <source>
        <dbReference type="EMBL" id="AZS36365.1"/>
    </source>
</evidence>
<evidence type="ECO:0000256" key="1">
    <source>
        <dbReference type="ARBA" id="ARBA00000971"/>
    </source>
</evidence>
<reference evidence="8 9" key="1">
    <citation type="submission" date="2018-08" db="EMBL/GenBank/DDBJ databases">
        <title>Microbacterium lemovicicum sp. nov., a bacterium isolated from a natural uranium-rich soil.</title>
        <authorList>
            <person name="ORTET P."/>
        </authorList>
    </citation>
    <scope>NUCLEOTIDE SEQUENCE [LARGE SCALE GENOMIC DNA]</scope>
    <source>
        <strain evidence="8 9">Viu22</strain>
    </source>
</reference>
<keyword evidence="9" id="KW-1185">Reference proteome</keyword>
<keyword evidence="4 5" id="KW-0413">Isomerase</keyword>
<comment type="catalytic activity">
    <reaction evidence="1 5">
        <text>[protein]-peptidylproline (omega=180) = [protein]-peptidylproline (omega=0)</text>
        <dbReference type="Rhea" id="RHEA:16237"/>
        <dbReference type="Rhea" id="RHEA-COMP:10747"/>
        <dbReference type="Rhea" id="RHEA-COMP:10748"/>
        <dbReference type="ChEBI" id="CHEBI:83833"/>
        <dbReference type="ChEBI" id="CHEBI:83834"/>
        <dbReference type="EC" id="5.2.1.8"/>
    </reaction>
</comment>
<keyword evidence="3 5" id="KW-0697">Rotamase</keyword>
<evidence type="ECO:0000256" key="3">
    <source>
        <dbReference type="ARBA" id="ARBA00023110"/>
    </source>
</evidence>
<dbReference type="SUPFAM" id="SSF54534">
    <property type="entry name" value="FKBP-like"/>
    <property type="match status" value="1"/>
</dbReference>
<dbReference type="KEGG" id="mlv:CVS47_00966"/>
<evidence type="ECO:0000256" key="6">
    <source>
        <dbReference type="SAM" id="MobiDB-lite"/>
    </source>
</evidence>
<dbReference type="Proteomes" id="UP000276888">
    <property type="component" value="Chromosome"/>
</dbReference>
<evidence type="ECO:0000259" key="7">
    <source>
        <dbReference type="PROSITE" id="PS50059"/>
    </source>
</evidence>
<dbReference type="Gene3D" id="3.10.50.40">
    <property type="match status" value="1"/>
</dbReference>
<evidence type="ECO:0000313" key="9">
    <source>
        <dbReference type="Proteomes" id="UP000276888"/>
    </source>
</evidence>
<gene>
    <name evidence="8" type="primary">fkbP_1</name>
    <name evidence="8" type="ORF">CVS47_00966</name>
</gene>
<evidence type="ECO:0000256" key="5">
    <source>
        <dbReference type="PROSITE-ProRule" id="PRU00277"/>
    </source>
</evidence>
<dbReference type="EMBL" id="CP031423">
    <property type="protein sequence ID" value="AZS36365.1"/>
    <property type="molecule type" value="Genomic_DNA"/>
</dbReference>
<organism evidence="8 9">
    <name type="scientific">Microbacterium lemovicicum</name>
    <dbReference type="NCBI Taxonomy" id="1072463"/>
    <lineage>
        <taxon>Bacteria</taxon>
        <taxon>Bacillati</taxon>
        <taxon>Actinomycetota</taxon>
        <taxon>Actinomycetes</taxon>
        <taxon>Micrococcales</taxon>
        <taxon>Microbacteriaceae</taxon>
        <taxon>Microbacterium</taxon>
    </lineage>
</organism>
<protein>
    <recommendedName>
        <fullName evidence="2 5">peptidylprolyl isomerase</fullName>
        <ecNumber evidence="2 5">5.2.1.8</ecNumber>
    </recommendedName>
</protein>
<evidence type="ECO:0000256" key="4">
    <source>
        <dbReference type="ARBA" id="ARBA00023235"/>
    </source>
</evidence>
<sequence length="336" mass="33532">MGEDGASPSPQILEVSVRLRPLATLSIAAAAVVLLAGCSGAGGVPADSASPSASAAGDLCAAAAPSGAASDAVTVDGAPGTESTAGFTFPLDIPELQRTVVSEGSGDPVQSGQLISYALSAFNADTGEKLGAVGYAESEILPAPITADSPLGQVIGCATPGSRVVATFPASENGPGEVYVFDFLEIVPDAAWGEPQTPEAGLPTVTLADDGTPTIEVPKTDPPTSTEVSTLKKGDGAVVASGDQVLIQFRGARWSSGELFDGGDTWASGTPYTGATTGFVPGFTKALEGQTVGSQVLVVITPADGYGEGEINDTDLKGDTLVFVIDILGAQHPQAQ</sequence>
<name>A0A3S9W8I2_9MICO</name>
<dbReference type="AlphaFoldDB" id="A0A3S9W8I2"/>
<feature type="domain" description="PPIase FKBP-type" evidence="7">
    <location>
        <begin position="242"/>
        <end position="331"/>
    </location>
</feature>
<feature type="region of interest" description="Disordered" evidence="6">
    <location>
        <begin position="204"/>
        <end position="230"/>
    </location>
</feature>
<dbReference type="InterPro" id="IPR046357">
    <property type="entry name" value="PPIase_dom_sf"/>
</dbReference>
<dbReference type="InterPro" id="IPR001179">
    <property type="entry name" value="PPIase_FKBP_dom"/>
</dbReference>
<dbReference type="PROSITE" id="PS50059">
    <property type="entry name" value="FKBP_PPIASE"/>
    <property type="match status" value="1"/>
</dbReference>
<dbReference type="Pfam" id="PF00254">
    <property type="entry name" value="FKBP_C"/>
    <property type="match status" value="1"/>
</dbReference>
<dbReference type="EC" id="5.2.1.8" evidence="2 5"/>
<dbReference type="GO" id="GO:0003755">
    <property type="term" value="F:peptidyl-prolyl cis-trans isomerase activity"/>
    <property type="evidence" value="ECO:0007669"/>
    <property type="project" value="UniProtKB-KW"/>
</dbReference>
<evidence type="ECO:0000256" key="2">
    <source>
        <dbReference type="ARBA" id="ARBA00013194"/>
    </source>
</evidence>